<accession>A0A161YMV1</accession>
<reference evidence="1" key="1">
    <citation type="journal article" date="2016" name="Nat. Genet.">
        <title>A high-quality carrot genome assembly provides new insights into carotenoid accumulation and asterid genome evolution.</title>
        <authorList>
            <person name="Iorizzo M."/>
            <person name="Ellison S."/>
            <person name="Senalik D."/>
            <person name="Zeng P."/>
            <person name="Satapoomin P."/>
            <person name="Huang J."/>
            <person name="Bowman M."/>
            <person name="Iovene M."/>
            <person name="Sanseverino W."/>
            <person name="Cavagnaro P."/>
            <person name="Yildiz M."/>
            <person name="Macko-Podgorni A."/>
            <person name="Moranska E."/>
            <person name="Grzebelus E."/>
            <person name="Grzebelus D."/>
            <person name="Ashrafi H."/>
            <person name="Zheng Z."/>
            <person name="Cheng S."/>
            <person name="Spooner D."/>
            <person name="Van Deynze A."/>
            <person name="Simon P."/>
        </authorList>
    </citation>
    <scope>NUCLEOTIDE SEQUENCE [LARGE SCALE GENOMIC DNA]</scope>
    <source>
        <tissue evidence="1">Leaf</tissue>
    </source>
</reference>
<proteinExistence type="predicted"/>
<dbReference type="Proteomes" id="UP000077755">
    <property type="component" value="Chromosome 1"/>
</dbReference>
<dbReference type="EMBL" id="CP093343">
    <property type="protein sequence ID" value="WOG82672.1"/>
    <property type="molecule type" value="Genomic_DNA"/>
</dbReference>
<gene>
    <name evidence="1" type="ORF">DCAR_001833</name>
    <name evidence="2" type="ORF">DCAR_0101838</name>
</gene>
<dbReference type="EMBL" id="LNRQ01000001">
    <property type="protein sequence ID" value="KZN09177.1"/>
    <property type="molecule type" value="Genomic_DNA"/>
</dbReference>
<evidence type="ECO:0000313" key="3">
    <source>
        <dbReference type="Proteomes" id="UP000077755"/>
    </source>
</evidence>
<organism evidence="1">
    <name type="scientific">Daucus carota subsp. sativus</name>
    <name type="common">Carrot</name>
    <dbReference type="NCBI Taxonomy" id="79200"/>
    <lineage>
        <taxon>Eukaryota</taxon>
        <taxon>Viridiplantae</taxon>
        <taxon>Streptophyta</taxon>
        <taxon>Embryophyta</taxon>
        <taxon>Tracheophyta</taxon>
        <taxon>Spermatophyta</taxon>
        <taxon>Magnoliopsida</taxon>
        <taxon>eudicotyledons</taxon>
        <taxon>Gunneridae</taxon>
        <taxon>Pentapetalae</taxon>
        <taxon>asterids</taxon>
        <taxon>campanulids</taxon>
        <taxon>Apiales</taxon>
        <taxon>Apiaceae</taxon>
        <taxon>Apioideae</taxon>
        <taxon>Scandiceae</taxon>
        <taxon>Daucinae</taxon>
        <taxon>Daucus</taxon>
        <taxon>Daucus sect. Daucus</taxon>
    </lineage>
</organism>
<sequence length="57" mass="6441">MRGRLRVVSDDNVRTCTWLKSPTGIGSRVLKTTLKFPQSKSLQCLKHLKCLITGIRV</sequence>
<dbReference type="AlphaFoldDB" id="A0A161YMV1"/>
<evidence type="ECO:0000313" key="1">
    <source>
        <dbReference type="EMBL" id="KZN09177.1"/>
    </source>
</evidence>
<dbReference type="Gramene" id="KZN09177">
    <property type="protein sequence ID" value="KZN09177"/>
    <property type="gene ID" value="DCAR_001833"/>
</dbReference>
<reference evidence="2" key="2">
    <citation type="submission" date="2022-03" db="EMBL/GenBank/DDBJ databases">
        <title>Draft title - Genomic analysis of global carrot germplasm unveils the trajectory of domestication and the origin of high carotenoid orange carrot.</title>
        <authorList>
            <person name="Iorizzo M."/>
            <person name="Ellison S."/>
            <person name="Senalik D."/>
            <person name="Macko-Podgorni A."/>
            <person name="Grzebelus D."/>
            <person name="Bostan H."/>
            <person name="Rolling W."/>
            <person name="Curaba J."/>
            <person name="Simon P."/>
        </authorList>
    </citation>
    <scope>NUCLEOTIDE SEQUENCE</scope>
    <source>
        <tissue evidence="2">Leaf</tissue>
    </source>
</reference>
<evidence type="ECO:0000313" key="2">
    <source>
        <dbReference type="EMBL" id="WOG82672.1"/>
    </source>
</evidence>
<protein>
    <submittedName>
        <fullName evidence="1">Uncharacterized protein</fullName>
    </submittedName>
</protein>
<keyword evidence="3" id="KW-1185">Reference proteome</keyword>
<name>A0A161YMV1_DAUCS</name>